<dbReference type="SUPFAM" id="SSF56349">
    <property type="entry name" value="DNA breaking-rejoining enzymes"/>
    <property type="match status" value="1"/>
</dbReference>
<comment type="caution">
    <text evidence="1">The sequence shown here is derived from an EMBL/GenBank/DDBJ whole genome shotgun (WGS) entry which is preliminary data.</text>
</comment>
<evidence type="ECO:0000313" key="2">
    <source>
        <dbReference type="Proteomes" id="UP001549291"/>
    </source>
</evidence>
<dbReference type="Proteomes" id="UP001549291">
    <property type="component" value="Unassembled WGS sequence"/>
</dbReference>
<proteinExistence type="predicted"/>
<gene>
    <name evidence="1" type="ORF">ABIF63_005319</name>
</gene>
<dbReference type="InterPro" id="IPR011010">
    <property type="entry name" value="DNA_brk_join_enz"/>
</dbReference>
<keyword evidence="2" id="KW-1185">Reference proteome</keyword>
<evidence type="ECO:0000313" key="1">
    <source>
        <dbReference type="EMBL" id="MET4721213.1"/>
    </source>
</evidence>
<protein>
    <recommendedName>
        <fullName evidence="3">Core-binding (CB) domain-containing protein</fullName>
    </recommendedName>
</protein>
<name>A0ABV2RW99_BRAJP</name>
<sequence length="251" mass="28717">MPRQAKPARLWLRPADKDRDSIWLVLHRGKQISTGCGKDDNEGAEKFFQEYLAKQFSLAPKPKQRPAEEIFVAEVVATYLKVKGEAVARPKALAQRMDAVLDFWGEKTLADISRVTCKEYEDQRGSSAAARRELEDLRSAVNMAIADGVCRHMIKVTVPEPPPKRTTFLQPEQVAQLLWRAYRFRQTFKGEPTKYHPTPARSPLHYLRGVYWQPVSAHLAGLLRKGRGAAICRRRKWPLPPHLAWRERAGE</sequence>
<accession>A0ABV2RW99</accession>
<evidence type="ECO:0008006" key="3">
    <source>
        <dbReference type="Google" id="ProtNLM"/>
    </source>
</evidence>
<reference evidence="1 2" key="1">
    <citation type="submission" date="2024-06" db="EMBL/GenBank/DDBJ databases">
        <title>Genomic Encyclopedia of Type Strains, Phase V (KMG-V): Genome sequencing to study the core and pangenomes of soil and plant-associated prokaryotes.</title>
        <authorList>
            <person name="Whitman W."/>
        </authorList>
    </citation>
    <scope>NUCLEOTIDE SEQUENCE [LARGE SCALE GENOMIC DNA]</scope>
    <source>
        <strain evidence="1 2">USDA 160</strain>
    </source>
</reference>
<dbReference type="RefSeq" id="WP_049813085.1">
    <property type="nucleotide sequence ID" value="NZ_CP066351.1"/>
</dbReference>
<dbReference type="EMBL" id="JBEPTQ010000002">
    <property type="protein sequence ID" value="MET4721213.1"/>
    <property type="molecule type" value="Genomic_DNA"/>
</dbReference>
<organism evidence="1 2">
    <name type="scientific">Bradyrhizobium japonicum</name>
    <dbReference type="NCBI Taxonomy" id="375"/>
    <lineage>
        <taxon>Bacteria</taxon>
        <taxon>Pseudomonadati</taxon>
        <taxon>Pseudomonadota</taxon>
        <taxon>Alphaproteobacteria</taxon>
        <taxon>Hyphomicrobiales</taxon>
        <taxon>Nitrobacteraceae</taxon>
        <taxon>Bradyrhizobium</taxon>
    </lineage>
</organism>